<keyword evidence="4" id="KW-1185">Reference proteome</keyword>
<accession>A0A0P1GDI6</accession>
<dbReference type="InterPro" id="IPR004045">
    <property type="entry name" value="Glutathione_S-Trfase_N"/>
</dbReference>
<dbReference type="Gene3D" id="1.20.1050.10">
    <property type="match status" value="1"/>
</dbReference>
<gene>
    <name evidence="3" type="ORF">TRM7557_02351</name>
</gene>
<organism evidence="3 4">
    <name type="scientific">Tritonibacter multivorans</name>
    <dbReference type="NCBI Taxonomy" id="928856"/>
    <lineage>
        <taxon>Bacteria</taxon>
        <taxon>Pseudomonadati</taxon>
        <taxon>Pseudomonadota</taxon>
        <taxon>Alphaproteobacteria</taxon>
        <taxon>Rhodobacterales</taxon>
        <taxon>Paracoccaceae</taxon>
        <taxon>Tritonibacter</taxon>
    </lineage>
</organism>
<feature type="domain" description="GST N-terminal" evidence="1">
    <location>
        <begin position="1"/>
        <end position="75"/>
    </location>
</feature>
<dbReference type="STRING" id="928856.SAMN04488049_101367"/>
<dbReference type="Gene3D" id="3.40.30.10">
    <property type="entry name" value="Glutaredoxin"/>
    <property type="match status" value="1"/>
</dbReference>
<dbReference type="PROSITE" id="PS50405">
    <property type="entry name" value="GST_CTER"/>
    <property type="match status" value="1"/>
</dbReference>
<dbReference type="SUPFAM" id="SSF47616">
    <property type="entry name" value="GST C-terminal domain-like"/>
    <property type="match status" value="1"/>
</dbReference>
<dbReference type="GO" id="GO:0016740">
    <property type="term" value="F:transferase activity"/>
    <property type="evidence" value="ECO:0007669"/>
    <property type="project" value="UniProtKB-KW"/>
</dbReference>
<sequence length="196" mass="21938">MYTVIGLPMTRTLRVLWALEEMGQDFEVKPFLPGSDEVREISPLGKVPVLIDGDLVLPDSMAILCHLGDKHGQILGAPGTPERALQNAMCMRLMDELDALLWTNSRHKFILPKDQRVPDISPAIEWELNRNVDRLFSQVDTPFLTGDSFSVADIIFTHCVGWAKNVNIPIANRAALDHAKAMRARPAFQRVVELAK</sequence>
<name>A0A0P1GDI6_9RHOB</name>
<evidence type="ECO:0000259" key="2">
    <source>
        <dbReference type="PROSITE" id="PS50405"/>
    </source>
</evidence>
<protein>
    <submittedName>
        <fullName evidence="3">Glutathionine S-transferase</fullName>
    </submittedName>
</protein>
<evidence type="ECO:0000313" key="3">
    <source>
        <dbReference type="EMBL" id="CUH79349.1"/>
    </source>
</evidence>
<dbReference type="SFLD" id="SFLDS00019">
    <property type="entry name" value="Glutathione_Transferase_(cytos"/>
    <property type="match status" value="1"/>
</dbReference>
<dbReference type="PROSITE" id="PS50404">
    <property type="entry name" value="GST_NTER"/>
    <property type="match status" value="1"/>
</dbReference>
<dbReference type="RefSeq" id="WP_058290390.1">
    <property type="nucleotide sequence ID" value="NZ_CYSD01000037.1"/>
</dbReference>
<dbReference type="SUPFAM" id="SSF52833">
    <property type="entry name" value="Thioredoxin-like"/>
    <property type="match status" value="1"/>
</dbReference>
<dbReference type="InterPro" id="IPR040079">
    <property type="entry name" value="Glutathione_S-Trfase"/>
</dbReference>
<dbReference type="EMBL" id="CYSD01000037">
    <property type="protein sequence ID" value="CUH79349.1"/>
    <property type="molecule type" value="Genomic_DNA"/>
</dbReference>
<dbReference type="InterPro" id="IPR036282">
    <property type="entry name" value="Glutathione-S-Trfase_C_sf"/>
</dbReference>
<dbReference type="InterPro" id="IPR036249">
    <property type="entry name" value="Thioredoxin-like_sf"/>
</dbReference>
<evidence type="ECO:0000313" key="4">
    <source>
        <dbReference type="Proteomes" id="UP000052022"/>
    </source>
</evidence>
<dbReference type="CDD" id="cd03046">
    <property type="entry name" value="GST_N_GTT1_like"/>
    <property type="match status" value="1"/>
</dbReference>
<keyword evidence="3" id="KW-0808">Transferase</keyword>
<dbReference type="AlphaFoldDB" id="A0A0P1GDI6"/>
<dbReference type="OrthoDB" id="9810080at2"/>
<proteinExistence type="predicted"/>
<dbReference type="InterPro" id="IPR010987">
    <property type="entry name" value="Glutathione-S-Trfase_C-like"/>
</dbReference>
<dbReference type="PANTHER" id="PTHR44051:SF8">
    <property type="entry name" value="GLUTATHIONE S-TRANSFERASE GSTA"/>
    <property type="match status" value="1"/>
</dbReference>
<reference evidence="3 4" key="1">
    <citation type="submission" date="2015-09" db="EMBL/GenBank/DDBJ databases">
        <authorList>
            <consortium name="Swine Surveillance"/>
        </authorList>
    </citation>
    <scope>NUCLEOTIDE SEQUENCE [LARGE SCALE GENOMIC DNA]</scope>
    <source>
        <strain evidence="3 4">CECT 7557</strain>
    </source>
</reference>
<dbReference type="Proteomes" id="UP000052022">
    <property type="component" value="Unassembled WGS sequence"/>
</dbReference>
<dbReference type="PANTHER" id="PTHR44051">
    <property type="entry name" value="GLUTATHIONE S-TRANSFERASE-RELATED"/>
    <property type="match status" value="1"/>
</dbReference>
<evidence type="ECO:0000259" key="1">
    <source>
        <dbReference type="PROSITE" id="PS50404"/>
    </source>
</evidence>
<dbReference type="Pfam" id="PF13417">
    <property type="entry name" value="GST_N_3"/>
    <property type="match status" value="1"/>
</dbReference>
<feature type="domain" description="GST C-terminal" evidence="2">
    <location>
        <begin position="79"/>
        <end position="196"/>
    </location>
</feature>